<keyword evidence="3" id="KW-1185">Reference proteome</keyword>
<evidence type="ECO:0000313" key="3">
    <source>
        <dbReference type="Proteomes" id="UP001151760"/>
    </source>
</evidence>
<feature type="compositionally biased region" description="Pro residues" evidence="1">
    <location>
        <begin position="276"/>
        <end position="285"/>
    </location>
</feature>
<proteinExistence type="predicted"/>
<sequence>MSVSILKISALSSSLSLQYSSRSEDSSSDTLILSPPIFQYALEELAWNRMREWIKDSGLLNIYPVKGLFSTYKAYGGGSSIVAIRTDHGQEFDNEVQFRAYCDAQGYSQNSKAYVVLNKHTMKVKELLNVTFDESPTPTNVSPLVDDDVGEEEAIKKNTKVVNNNDEEEDESIEVDETVHVPRCMHGLDYDEHVDSLSTMDNEVEVSSPESTTQILSLFKEYTPPVTYPEEVEKTLGTPIEVEPLNETKLEEVGLNCNHNTPLSSREVPSFDKPEPQPQLLPNCPPLDVSLGEERGPEQPIKPHSPDSFRMKEVDSLTTNTPPSPHVVTFHPKDTYCYYHPCIVDPKKHYRFKPGLLGKSVSLGVDISNWEIFDDD</sequence>
<comment type="caution">
    <text evidence="2">The sequence shown here is derived from an EMBL/GenBank/DDBJ whole genome shotgun (WGS) entry which is preliminary data.</text>
</comment>
<accession>A0ABQ5FKK6</accession>
<feature type="region of interest" description="Disordered" evidence="1">
    <location>
        <begin position="258"/>
        <end position="309"/>
    </location>
</feature>
<gene>
    <name evidence="2" type="ORF">Tco_1007028</name>
</gene>
<name>A0ABQ5FKK6_9ASTR</name>
<dbReference type="Proteomes" id="UP001151760">
    <property type="component" value="Unassembled WGS sequence"/>
</dbReference>
<evidence type="ECO:0000313" key="2">
    <source>
        <dbReference type="EMBL" id="GJT63495.1"/>
    </source>
</evidence>
<dbReference type="EMBL" id="BQNB010017465">
    <property type="protein sequence ID" value="GJT63495.1"/>
    <property type="molecule type" value="Genomic_DNA"/>
</dbReference>
<evidence type="ECO:0000256" key="1">
    <source>
        <dbReference type="SAM" id="MobiDB-lite"/>
    </source>
</evidence>
<reference evidence="2" key="2">
    <citation type="submission" date="2022-01" db="EMBL/GenBank/DDBJ databases">
        <authorList>
            <person name="Yamashiro T."/>
            <person name="Shiraishi A."/>
            <person name="Satake H."/>
            <person name="Nakayama K."/>
        </authorList>
    </citation>
    <scope>NUCLEOTIDE SEQUENCE</scope>
</reference>
<protein>
    <submittedName>
        <fullName evidence="2">Uncharacterized protein</fullName>
    </submittedName>
</protein>
<reference evidence="2" key="1">
    <citation type="journal article" date="2022" name="Int. J. Mol. Sci.">
        <title>Draft Genome of Tanacetum Coccineum: Genomic Comparison of Closely Related Tanacetum-Family Plants.</title>
        <authorList>
            <person name="Yamashiro T."/>
            <person name="Shiraishi A."/>
            <person name="Nakayama K."/>
            <person name="Satake H."/>
        </authorList>
    </citation>
    <scope>NUCLEOTIDE SEQUENCE</scope>
</reference>
<organism evidence="2 3">
    <name type="scientific">Tanacetum coccineum</name>
    <dbReference type="NCBI Taxonomy" id="301880"/>
    <lineage>
        <taxon>Eukaryota</taxon>
        <taxon>Viridiplantae</taxon>
        <taxon>Streptophyta</taxon>
        <taxon>Embryophyta</taxon>
        <taxon>Tracheophyta</taxon>
        <taxon>Spermatophyta</taxon>
        <taxon>Magnoliopsida</taxon>
        <taxon>eudicotyledons</taxon>
        <taxon>Gunneridae</taxon>
        <taxon>Pentapetalae</taxon>
        <taxon>asterids</taxon>
        <taxon>campanulids</taxon>
        <taxon>Asterales</taxon>
        <taxon>Asteraceae</taxon>
        <taxon>Asteroideae</taxon>
        <taxon>Anthemideae</taxon>
        <taxon>Anthemidinae</taxon>
        <taxon>Tanacetum</taxon>
    </lineage>
</organism>